<proteinExistence type="predicted"/>
<reference evidence="1" key="1">
    <citation type="submission" date="2021-01" db="EMBL/GenBank/DDBJ databases">
        <authorList>
            <person name="Sun Q."/>
        </authorList>
    </citation>
    <scope>NUCLEOTIDE SEQUENCE</scope>
    <source>
        <strain evidence="1">YIM B02566</strain>
    </source>
</reference>
<dbReference type="EMBL" id="JAENHL010000003">
    <property type="protein sequence ID" value="MBK1864910.1"/>
    <property type="molecule type" value="Genomic_DNA"/>
</dbReference>
<accession>A0ACC5QX04</accession>
<comment type="caution">
    <text evidence="1">The sequence shown here is derived from an EMBL/GenBank/DDBJ whole genome shotgun (WGS) entry which is preliminary data.</text>
</comment>
<organism evidence="1 2">
    <name type="scientific">Taklimakanibacter albus</name>
    <dbReference type="NCBI Taxonomy" id="2800327"/>
    <lineage>
        <taxon>Bacteria</taxon>
        <taxon>Pseudomonadati</taxon>
        <taxon>Pseudomonadota</taxon>
        <taxon>Alphaproteobacteria</taxon>
        <taxon>Hyphomicrobiales</taxon>
        <taxon>Aestuariivirgaceae</taxon>
        <taxon>Taklimakanibacter</taxon>
    </lineage>
</organism>
<gene>
    <name evidence="1" type="ORF">JHL16_00965</name>
</gene>
<evidence type="ECO:0000313" key="2">
    <source>
        <dbReference type="Proteomes" id="UP000616151"/>
    </source>
</evidence>
<dbReference type="Proteomes" id="UP000616151">
    <property type="component" value="Unassembled WGS sequence"/>
</dbReference>
<keyword evidence="2" id="KW-1185">Reference proteome</keyword>
<name>A0ACC5QX04_9HYPH</name>
<evidence type="ECO:0000313" key="1">
    <source>
        <dbReference type="EMBL" id="MBK1864910.1"/>
    </source>
</evidence>
<sequence>MAPEKTQPNWIAAASASFVLIWATGFIVARLSAPHVDPLTFLVIRFSIAGLLLLLLALAFKARWPGRTAASHAFIAGTLLHGGYLGACYWAVAHGLPAGIAALIAGLQPIFTALLAGRLLGERITLRHWLGLAVALGGVALVLAPKLDVSVVDGITPATILAMTLGALSMTLGSIYQKRYVTRIDLLAGTAWQYAGGFIVVLIGALATENFRFDATTDAWIALAWSVIVLSIGAILLLMLLIKHGDVSKVSALIFLVPGVAAVMAWLLFDETLTLIQILGMVVCAVGVLLVTRGRK</sequence>
<protein>
    <submittedName>
        <fullName evidence="1">EamA family transporter</fullName>
    </submittedName>
</protein>